<feature type="transmembrane region" description="Helical" evidence="1">
    <location>
        <begin position="12"/>
        <end position="31"/>
    </location>
</feature>
<organism evidence="2 3">
    <name type="scientific">Salipiger abyssi</name>
    <dbReference type="NCBI Taxonomy" id="1250539"/>
    <lineage>
        <taxon>Bacteria</taxon>
        <taxon>Pseudomonadati</taxon>
        <taxon>Pseudomonadota</taxon>
        <taxon>Alphaproteobacteria</taxon>
        <taxon>Rhodobacterales</taxon>
        <taxon>Roseobacteraceae</taxon>
        <taxon>Salipiger</taxon>
    </lineage>
</organism>
<dbReference type="InterPro" id="IPR025495">
    <property type="entry name" value="DUF4386"/>
</dbReference>
<keyword evidence="3" id="KW-1185">Reference proteome</keyword>
<feature type="transmembrane region" description="Helical" evidence="1">
    <location>
        <begin position="197"/>
        <end position="218"/>
    </location>
</feature>
<proteinExistence type="predicted"/>
<sequence length="226" mass="23549">MVEPVTIARPRATARFAGLLYLLIILLGLSGELALRGPLLVPGDALATAERILAAPGLLRLSVAADTLMALADVALAVLLYLLLRPVNGAVALMAMVFRLVQAALIALSLLFLHGALLALDRAGDAAAETALLATELHAHGYDLGLVFFGINSLLTGWLLLRSGYVPRALGVLLGLAGLVYVSGSALRFLAPALSEAFAPAYLLPVIAETAFCLWLLIRGLGPRAA</sequence>
<feature type="transmembrane region" description="Helical" evidence="1">
    <location>
        <begin position="170"/>
        <end position="191"/>
    </location>
</feature>
<dbReference type="KEGG" id="paby:Ga0080574_TMP1777"/>
<keyword evidence="1" id="KW-0812">Transmembrane</keyword>
<name>A0A1P8URU1_9RHOB</name>
<reference evidence="2 3" key="1">
    <citation type="submission" date="2016-04" db="EMBL/GenBank/DDBJ databases">
        <title>Deep-sea bacteria in the southern Pacific.</title>
        <authorList>
            <person name="Tang K."/>
        </authorList>
    </citation>
    <scope>NUCLEOTIDE SEQUENCE [LARGE SCALE GENOMIC DNA]</scope>
    <source>
        <strain evidence="2 3">JLT2014</strain>
    </source>
</reference>
<keyword evidence="1" id="KW-0472">Membrane</keyword>
<evidence type="ECO:0000256" key="1">
    <source>
        <dbReference type="SAM" id="Phobius"/>
    </source>
</evidence>
<protein>
    <submittedName>
        <fullName evidence="2">Putative DUF4386 protein</fullName>
    </submittedName>
</protein>
<keyword evidence="1" id="KW-1133">Transmembrane helix</keyword>
<evidence type="ECO:0000313" key="3">
    <source>
        <dbReference type="Proteomes" id="UP000187059"/>
    </source>
</evidence>
<dbReference type="RefSeq" id="WP_076697456.1">
    <property type="nucleotide sequence ID" value="NZ_CP015093.1"/>
</dbReference>
<dbReference type="STRING" id="1250539.Ga0080574_TMP1777"/>
<feature type="transmembrane region" description="Helical" evidence="1">
    <location>
        <begin position="96"/>
        <end position="120"/>
    </location>
</feature>
<accession>A0A1P8URU1</accession>
<dbReference type="EMBL" id="CP015093">
    <property type="protein sequence ID" value="APZ52111.1"/>
    <property type="molecule type" value="Genomic_DNA"/>
</dbReference>
<evidence type="ECO:0000313" key="2">
    <source>
        <dbReference type="EMBL" id="APZ52111.1"/>
    </source>
</evidence>
<dbReference type="AlphaFoldDB" id="A0A1P8URU1"/>
<feature type="transmembrane region" description="Helical" evidence="1">
    <location>
        <begin position="140"/>
        <end position="161"/>
    </location>
</feature>
<dbReference type="OrthoDB" id="5421633at2"/>
<gene>
    <name evidence="2" type="ORF">Ga0080574_TMP1777</name>
</gene>
<dbReference type="Proteomes" id="UP000187059">
    <property type="component" value="Chromosome"/>
</dbReference>
<feature type="transmembrane region" description="Helical" evidence="1">
    <location>
        <begin position="63"/>
        <end position="84"/>
    </location>
</feature>
<dbReference type="Pfam" id="PF14329">
    <property type="entry name" value="DUF4386"/>
    <property type="match status" value="1"/>
</dbReference>